<keyword evidence="9" id="KW-0234">DNA repair</keyword>
<feature type="region of interest" description="Disordered" evidence="13">
    <location>
        <begin position="462"/>
        <end position="502"/>
    </location>
</feature>
<dbReference type="InterPro" id="IPR011084">
    <property type="entry name" value="DRMBL"/>
</dbReference>
<reference evidence="15 16" key="1">
    <citation type="submission" date="2023-08" db="EMBL/GenBank/DDBJ databases">
        <title>Black Yeasts Isolated from many extreme environments.</title>
        <authorList>
            <person name="Coleine C."/>
            <person name="Stajich J.E."/>
            <person name="Selbmann L."/>
        </authorList>
    </citation>
    <scope>NUCLEOTIDE SEQUENCE [LARGE SCALE GENOMIC DNA]</scope>
    <source>
        <strain evidence="15 16">CCFEE 5885</strain>
    </source>
</reference>
<feature type="compositionally biased region" description="Polar residues" evidence="13">
    <location>
        <begin position="469"/>
        <end position="495"/>
    </location>
</feature>
<dbReference type="Pfam" id="PF23023">
    <property type="entry name" value="Anti-Pycsar_Apyc1"/>
    <property type="match status" value="1"/>
</dbReference>
<dbReference type="Proteomes" id="UP001345013">
    <property type="component" value="Unassembled WGS sequence"/>
</dbReference>
<evidence type="ECO:0000256" key="3">
    <source>
        <dbReference type="ARBA" id="ARBA00022722"/>
    </source>
</evidence>
<evidence type="ECO:0000256" key="4">
    <source>
        <dbReference type="ARBA" id="ARBA00022759"/>
    </source>
</evidence>
<dbReference type="Gene3D" id="3.60.15.10">
    <property type="entry name" value="Ribonuclease Z/Hydroxyacylglutathione hydrolase-like"/>
    <property type="match status" value="1"/>
</dbReference>
<accession>A0ABR0KKR4</accession>
<keyword evidence="4" id="KW-0255">Endonuclease</keyword>
<keyword evidence="7" id="KW-0269">Exonuclease</keyword>
<keyword evidence="8" id="KW-0233">DNA recombination</keyword>
<comment type="subcellular location">
    <subcellularLocation>
        <location evidence="1">Nucleus</location>
    </subcellularLocation>
</comment>
<evidence type="ECO:0000256" key="10">
    <source>
        <dbReference type="ARBA" id="ARBA00023242"/>
    </source>
</evidence>
<evidence type="ECO:0000256" key="5">
    <source>
        <dbReference type="ARBA" id="ARBA00022763"/>
    </source>
</evidence>
<evidence type="ECO:0000256" key="11">
    <source>
        <dbReference type="ARBA" id="ARBA00039759"/>
    </source>
</evidence>
<dbReference type="Pfam" id="PF07522">
    <property type="entry name" value="DRMBL"/>
    <property type="match status" value="1"/>
</dbReference>
<evidence type="ECO:0000256" key="7">
    <source>
        <dbReference type="ARBA" id="ARBA00022839"/>
    </source>
</evidence>
<evidence type="ECO:0000256" key="9">
    <source>
        <dbReference type="ARBA" id="ARBA00023204"/>
    </source>
</evidence>
<keyword evidence="16" id="KW-1185">Reference proteome</keyword>
<proteinExistence type="inferred from homology"/>
<evidence type="ECO:0000256" key="8">
    <source>
        <dbReference type="ARBA" id="ARBA00023172"/>
    </source>
</evidence>
<evidence type="ECO:0000256" key="6">
    <source>
        <dbReference type="ARBA" id="ARBA00022801"/>
    </source>
</evidence>
<dbReference type="PANTHER" id="PTHR23240">
    <property type="entry name" value="DNA CROSS-LINK REPAIR PROTEIN PSO2/SNM1-RELATED"/>
    <property type="match status" value="1"/>
</dbReference>
<evidence type="ECO:0000313" key="15">
    <source>
        <dbReference type="EMBL" id="KAK5099080.1"/>
    </source>
</evidence>
<feature type="compositionally biased region" description="Polar residues" evidence="13">
    <location>
        <begin position="557"/>
        <end position="580"/>
    </location>
</feature>
<organism evidence="15 16">
    <name type="scientific">Lithohypha guttulata</name>
    <dbReference type="NCBI Taxonomy" id="1690604"/>
    <lineage>
        <taxon>Eukaryota</taxon>
        <taxon>Fungi</taxon>
        <taxon>Dikarya</taxon>
        <taxon>Ascomycota</taxon>
        <taxon>Pezizomycotina</taxon>
        <taxon>Eurotiomycetes</taxon>
        <taxon>Chaetothyriomycetidae</taxon>
        <taxon>Chaetothyriales</taxon>
        <taxon>Trichomeriaceae</taxon>
        <taxon>Lithohypha</taxon>
    </lineage>
</organism>
<evidence type="ECO:0000256" key="13">
    <source>
        <dbReference type="SAM" id="MobiDB-lite"/>
    </source>
</evidence>
<dbReference type="PANTHER" id="PTHR23240:SF8">
    <property type="entry name" value="PROTEIN ARTEMIS"/>
    <property type="match status" value="1"/>
</dbReference>
<name>A0ABR0KKR4_9EURO</name>
<keyword evidence="10" id="KW-0539">Nucleus</keyword>
<dbReference type="SUPFAM" id="SSF56281">
    <property type="entry name" value="Metallo-hydrolase/oxidoreductase"/>
    <property type="match status" value="1"/>
</dbReference>
<evidence type="ECO:0000313" key="16">
    <source>
        <dbReference type="Proteomes" id="UP001345013"/>
    </source>
</evidence>
<keyword evidence="6" id="KW-0378">Hydrolase</keyword>
<keyword evidence="5" id="KW-0227">DNA damage</keyword>
<keyword evidence="3" id="KW-0540">Nuclease</keyword>
<dbReference type="EMBL" id="JAVRRG010000011">
    <property type="protein sequence ID" value="KAK5099080.1"/>
    <property type="molecule type" value="Genomic_DNA"/>
</dbReference>
<evidence type="ECO:0000256" key="1">
    <source>
        <dbReference type="ARBA" id="ARBA00004123"/>
    </source>
</evidence>
<comment type="similarity">
    <text evidence="2">Belongs to the DNA repair metallo-beta-lactamase (DRMBL) family.</text>
</comment>
<dbReference type="InterPro" id="IPR036866">
    <property type="entry name" value="RibonucZ/Hydroxyglut_hydro"/>
</dbReference>
<sequence>MSTFDGIVEEFPNIRIDYFRHHPGKVPPSACFLSHIHSDHLLGLDALKMPFVYCSAATRRILLKMEKYPHRINFSRGILEARKQTYKHLKLILRALPLNTPVDLELGPKSHIRVTLFDANHCPGAVMFLIEGNDRAILYTGDIRSEAWWVNSLLRNPILIPYATGPKRLDCMYLDTTFASHHDIHRDFPSKAEGLAELTKKVGRCPPESIFYFRAWTLGYEDVWTMLSSMLKSQIHVDRYQMRLFRGVAEDGLGAEPGPALVGFRVGNALKKNKSIVWVTPIISRMEDGTEIAEVGAGGGGGDLYQIQEVDLGNDAMIESLRLLCANMAADPEAASRLETALTKAQYHQDHKLTLDGLGLDPEVEVSIKDFVHLLAERDKQGQQPANRRTPPEANVIHFPYSRHSSYSELRHLVQAFMPKDICPCTVDIESWNESLSVESLFGELCSAKTFRYDQIIREEVERRRKESGTTVTAGEMLSQPQADSQRTETDLQSSQRDDEEVFKSAAEIVQEGTGAQVEVEQAQATQIYAPQAHPPPDLRTAKERLRDAWRAANNGQDDYCASSQEDASGSENAQVSASHTHAALPTSEPYLGGKTAMERVRDAWRAANSGRDTLYFDSDEEEDSQMSDHTILEDMQEGPKQRENCMPGLDGAVEEEQSQVDLEMRRRAFDAARACLAYGDDGQWRDIKIRCLGYLDHSQAEVEL</sequence>
<evidence type="ECO:0000256" key="2">
    <source>
        <dbReference type="ARBA" id="ARBA00010304"/>
    </source>
</evidence>
<feature type="domain" description="DNA repair metallo-beta-lactamase" evidence="14">
    <location>
        <begin position="387"/>
        <end position="426"/>
    </location>
</feature>
<evidence type="ECO:0000259" key="14">
    <source>
        <dbReference type="Pfam" id="PF07522"/>
    </source>
</evidence>
<evidence type="ECO:0000256" key="12">
    <source>
        <dbReference type="ARBA" id="ARBA00042677"/>
    </source>
</evidence>
<comment type="caution">
    <text evidence="15">The sequence shown here is derived from an EMBL/GenBank/DDBJ whole genome shotgun (WGS) entry which is preliminary data.</text>
</comment>
<feature type="region of interest" description="Disordered" evidence="13">
    <location>
        <begin position="557"/>
        <end position="591"/>
    </location>
</feature>
<gene>
    <name evidence="15" type="ORF">LTR24_001481</name>
</gene>
<protein>
    <recommendedName>
        <fullName evidence="11">Protein artemis</fullName>
    </recommendedName>
    <alternativeName>
        <fullName evidence="12">DNA cross-link repair 1C protein</fullName>
    </alternativeName>
</protein>